<gene>
    <name evidence="2" type="ORF">C4541_03010</name>
</gene>
<sequence>MKESYLRACTAGITLALNLMCGNGLAQETSQPSGNFSSFNKNNDVNAACAAIAEKHTAVYKDLERWIDSRKIQNGYLPDLGVDVEGLWASYQETDNWWSKYLASHGRMFIYDTSLAHYCSIVDDMKSGKFVESRKATDIITQMLRKEELRGNIGLLHFSYNTEGDNFIDPRKISGANLWVFKALYAYMLASGDTRRFDDITDYVSTYLLPLQVVDETHPAYGLITAGYGHPDGLNQGGYNIYDDLNTLNRKHYHSVLEHTADFIDLLRLMIFVIDSHNVTANHPRLREELVMRHALVMQGVKRMRKDKHWPTVIDGDGSYNWSRAVDHYTWLAAAFIGLDDDIAWESIEVLRNEFTTTIDSIEIIKGQKASRVPLNASASGLIFFSKDFKDQYVSLSESERNKLEALIQPEATGGGIVFLYRYAQVTKDDTRRQKALEYLTELVDGLALIHKTYSTVYDGGGMPYATENTHDYFNSTPSMAATATFLLSLDTLRTGYPFFIGVPVPKGCENALEMKVDTSILHKTETRPANS</sequence>
<keyword evidence="1" id="KW-0732">Signal</keyword>
<evidence type="ECO:0000313" key="2">
    <source>
        <dbReference type="EMBL" id="RJP60983.1"/>
    </source>
</evidence>
<proteinExistence type="predicted"/>
<evidence type="ECO:0008006" key="4">
    <source>
        <dbReference type="Google" id="ProtNLM"/>
    </source>
</evidence>
<feature type="chain" id="PRO_5017252286" description="Glycosyl hydrolase" evidence="1">
    <location>
        <begin position="27"/>
        <end position="532"/>
    </location>
</feature>
<organism evidence="2 3">
    <name type="scientific">Candidatus Auribacter fodinae</name>
    <dbReference type="NCBI Taxonomy" id="2093366"/>
    <lineage>
        <taxon>Bacteria</taxon>
        <taxon>Pseudomonadati</taxon>
        <taxon>Candidatus Auribacterota</taxon>
        <taxon>Candidatus Auribacteria</taxon>
        <taxon>Candidatus Auribacterales</taxon>
        <taxon>Candidatus Auribacteraceae</taxon>
        <taxon>Candidatus Auribacter</taxon>
    </lineage>
</organism>
<comment type="caution">
    <text evidence="2">The sequence shown here is derived from an EMBL/GenBank/DDBJ whole genome shotgun (WGS) entry which is preliminary data.</text>
</comment>
<dbReference type="Proteomes" id="UP000266426">
    <property type="component" value="Unassembled WGS sequence"/>
</dbReference>
<evidence type="ECO:0000256" key="1">
    <source>
        <dbReference type="SAM" id="SignalP"/>
    </source>
</evidence>
<protein>
    <recommendedName>
        <fullName evidence="4">Glycosyl hydrolase</fullName>
    </recommendedName>
</protein>
<evidence type="ECO:0000313" key="3">
    <source>
        <dbReference type="Proteomes" id="UP000266426"/>
    </source>
</evidence>
<dbReference type="AlphaFoldDB" id="A0A3A4R8I1"/>
<accession>A0A3A4R8I1</accession>
<reference evidence="2 3" key="1">
    <citation type="journal article" date="2017" name="ISME J.">
        <title>Energy and carbon metabolisms in a deep terrestrial subsurface fluid microbial community.</title>
        <authorList>
            <person name="Momper L."/>
            <person name="Jungbluth S.P."/>
            <person name="Lee M.D."/>
            <person name="Amend J.P."/>
        </authorList>
    </citation>
    <scope>NUCLEOTIDE SEQUENCE [LARGE SCALE GENOMIC DNA]</scope>
    <source>
        <strain evidence="2">SURF_26</strain>
    </source>
</reference>
<feature type="signal peptide" evidence="1">
    <location>
        <begin position="1"/>
        <end position="26"/>
    </location>
</feature>
<dbReference type="EMBL" id="QZJZ01000018">
    <property type="protein sequence ID" value="RJP60983.1"/>
    <property type="molecule type" value="Genomic_DNA"/>
</dbReference>
<name>A0A3A4R8I1_9BACT</name>